<dbReference type="Pfam" id="PF09957">
    <property type="entry name" value="VapB_antitoxin"/>
    <property type="match status" value="1"/>
</dbReference>
<accession>A0A7R7MRC3</accession>
<gene>
    <name evidence="2" type="ORF">MINTM018_11480</name>
</gene>
<evidence type="ECO:0008006" key="4">
    <source>
        <dbReference type="Google" id="ProtNLM"/>
    </source>
</evidence>
<dbReference type="EMBL" id="AP024255">
    <property type="protein sequence ID" value="BCO98378.1"/>
    <property type="molecule type" value="Genomic_DNA"/>
</dbReference>
<evidence type="ECO:0000256" key="1">
    <source>
        <dbReference type="SAM" id="MobiDB-lite"/>
    </source>
</evidence>
<evidence type="ECO:0000313" key="3">
    <source>
        <dbReference type="Proteomes" id="UP000595205"/>
    </source>
</evidence>
<dbReference type="Proteomes" id="UP000595205">
    <property type="component" value="Chromosome"/>
</dbReference>
<sequence>MEVSMRTTVTIDDALLAQAAELTGVTESAALLRQGLQTLIRVESARRLAALGGTDPKASAAPRRRPPTRDPR</sequence>
<protein>
    <recommendedName>
        <fullName evidence="4">Antitoxin VapB32</fullName>
    </recommendedName>
</protein>
<organism evidence="2 3">
    <name type="scientific">Mycobacterium intracellulare</name>
    <dbReference type="NCBI Taxonomy" id="1767"/>
    <lineage>
        <taxon>Bacteria</taxon>
        <taxon>Bacillati</taxon>
        <taxon>Actinomycetota</taxon>
        <taxon>Actinomycetes</taxon>
        <taxon>Mycobacteriales</taxon>
        <taxon>Mycobacteriaceae</taxon>
        <taxon>Mycobacterium</taxon>
        <taxon>Mycobacterium avium complex (MAC)</taxon>
    </lineage>
</organism>
<proteinExistence type="predicted"/>
<feature type="region of interest" description="Disordered" evidence="1">
    <location>
        <begin position="51"/>
        <end position="72"/>
    </location>
</feature>
<evidence type="ECO:0000313" key="2">
    <source>
        <dbReference type="EMBL" id="BCO98378.1"/>
    </source>
</evidence>
<dbReference type="InterPro" id="IPR019239">
    <property type="entry name" value="VapB_antitoxin"/>
</dbReference>
<reference evidence="2 3" key="1">
    <citation type="submission" date="2020-12" db="EMBL/GenBank/DDBJ databases">
        <title>Genome sequence of clinical Mycobacterium intracellulare strains.</title>
        <authorList>
            <person name="Tateishi Y."/>
            <person name="Matsumoto S."/>
            <person name="Fukushima Y."/>
            <person name="Nakajima C."/>
            <person name="Suzuki Y."/>
        </authorList>
    </citation>
    <scope>NUCLEOTIDE SEQUENCE [LARGE SCALE GENOMIC DNA]</scope>
    <source>
        <strain evidence="2 3">M018</strain>
    </source>
</reference>
<name>A0A7R7MRC3_MYCIT</name>
<dbReference type="AlphaFoldDB" id="A0A7R7MRC3"/>